<comment type="caution">
    <text evidence="1">The sequence shown here is derived from an EMBL/GenBank/DDBJ whole genome shotgun (WGS) entry which is preliminary data.</text>
</comment>
<name>A0A4V6P2I2_9BURK</name>
<feature type="non-terminal residue" evidence="1">
    <location>
        <position position="25"/>
    </location>
</feature>
<evidence type="ECO:0000313" key="2">
    <source>
        <dbReference type="Proteomes" id="UP000294692"/>
    </source>
</evidence>
<protein>
    <submittedName>
        <fullName evidence="1">Uncharacterized protein</fullName>
    </submittedName>
</protein>
<evidence type="ECO:0000313" key="1">
    <source>
        <dbReference type="EMBL" id="TCU91069.1"/>
    </source>
</evidence>
<dbReference type="AlphaFoldDB" id="A0A4V6P2I2"/>
<keyword evidence="2" id="KW-1185">Reference proteome</keyword>
<reference evidence="1 2" key="1">
    <citation type="submission" date="2019-03" db="EMBL/GenBank/DDBJ databases">
        <title>Genomic Encyclopedia of Type Strains, Phase IV (KMG-IV): sequencing the most valuable type-strain genomes for metagenomic binning, comparative biology and taxonomic classification.</title>
        <authorList>
            <person name="Goeker M."/>
        </authorList>
    </citation>
    <scope>NUCLEOTIDE SEQUENCE [LARGE SCALE GENOMIC DNA]</scope>
    <source>
        <strain evidence="1 2">DSM 100048</strain>
    </source>
</reference>
<gene>
    <name evidence="1" type="ORF">EV686_1232</name>
</gene>
<dbReference type="EMBL" id="SMBX01000023">
    <property type="protein sequence ID" value="TCU91069.1"/>
    <property type="molecule type" value="Genomic_DNA"/>
</dbReference>
<organism evidence="1 2">
    <name type="scientific">Paracandidimonas soli</name>
    <dbReference type="NCBI Taxonomy" id="1917182"/>
    <lineage>
        <taxon>Bacteria</taxon>
        <taxon>Pseudomonadati</taxon>
        <taxon>Pseudomonadota</taxon>
        <taxon>Betaproteobacteria</taxon>
        <taxon>Burkholderiales</taxon>
        <taxon>Alcaligenaceae</taxon>
        <taxon>Paracandidimonas</taxon>
    </lineage>
</organism>
<dbReference type="Proteomes" id="UP000294692">
    <property type="component" value="Unassembled WGS sequence"/>
</dbReference>
<sequence>MESIKQALINNANQRLTPELINGLY</sequence>
<proteinExistence type="predicted"/>
<accession>A0A4V6P2I2</accession>